<reference evidence="2 3" key="1">
    <citation type="submission" date="2024-08" db="EMBL/GenBank/DDBJ databases">
        <authorList>
            <person name="Cucini C."/>
            <person name="Frati F."/>
        </authorList>
    </citation>
    <scope>NUCLEOTIDE SEQUENCE [LARGE SCALE GENOMIC DNA]</scope>
</reference>
<keyword evidence="1" id="KW-1133">Transmembrane helix</keyword>
<keyword evidence="1" id="KW-0812">Transmembrane</keyword>
<keyword evidence="1" id="KW-0472">Membrane</keyword>
<sequence length="132" mass="14943">MADLLLSNPLIVVGFLIGNALIISLLFYHCFRRWTNKRLRSNSAVIIPVTRYIIEAPSPRSDAAQSPEPRTSLGDILLIRQPFPLNRETDQPTFCVSHCQLEISDMDKAEAPPPQYDDIFPTEKKSSVVIEY</sequence>
<name>A0ABP1Q7K9_9HEXA</name>
<protein>
    <submittedName>
        <fullName evidence="2">Uncharacterized protein</fullName>
    </submittedName>
</protein>
<gene>
    <name evidence="2" type="ORF">ODALV1_LOCUS7142</name>
</gene>
<keyword evidence="3" id="KW-1185">Reference proteome</keyword>
<comment type="caution">
    <text evidence="2">The sequence shown here is derived from an EMBL/GenBank/DDBJ whole genome shotgun (WGS) entry which is preliminary data.</text>
</comment>
<organism evidence="2 3">
    <name type="scientific">Orchesella dallaii</name>
    <dbReference type="NCBI Taxonomy" id="48710"/>
    <lineage>
        <taxon>Eukaryota</taxon>
        <taxon>Metazoa</taxon>
        <taxon>Ecdysozoa</taxon>
        <taxon>Arthropoda</taxon>
        <taxon>Hexapoda</taxon>
        <taxon>Collembola</taxon>
        <taxon>Entomobryomorpha</taxon>
        <taxon>Entomobryoidea</taxon>
        <taxon>Orchesellidae</taxon>
        <taxon>Orchesellinae</taxon>
        <taxon>Orchesella</taxon>
    </lineage>
</organism>
<evidence type="ECO:0000313" key="3">
    <source>
        <dbReference type="Proteomes" id="UP001642540"/>
    </source>
</evidence>
<accession>A0ABP1Q7K9</accession>
<feature type="transmembrane region" description="Helical" evidence="1">
    <location>
        <begin position="6"/>
        <end position="31"/>
    </location>
</feature>
<dbReference type="EMBL" id="CAXLJM020000023">
    <property type="protein sequence ID" value="CAL8088720.1"/>
    <property type="molecule type" value="Genomic_DNA"/>
</dbReference>
<dbReference type="Proteomes" id="UP001642540">
    <property type="component" value="Unassembled WGS sequence"/>
</dbReference>
<evidence type="ECO:0000256" key="1">
    <source>
        <dbReference type="SAM" id="Phobius"/>
    </source>
</evidence>
<evidence type="ECO:0000313" key="2">
    <source>
        <dbReference type="EMBL" id="CAL8088720.1"/>
    </source>
</evidence>
<proteinExistence type="predicted"/>